<accession>A0A1I8EWT6</accession>
<protein>
    <submittedName>
        <fullName evidence="1">Uncharacterized protein</fullName>
    </submittedName>
</protein>
<evidence type="ECO:0000313" key="1">
    <source>
        <dbReference type="WBParaSite" id="maker-PairedContig_5831-snap-gene-0.4-mRNA-1"/>
    </source>
</evidence>
<dbReference type="AlphaFoldDB" id="A0A1I8EWT6"/>
<proteinExistence type="predicted"/>
<dbReference type="WBParaSite" id="maker-PairedContig_5831-snap-gene-0.4-mRNA-1">
    <property type="protein sequence ID" value="maker-PairedContig_5831-snap-gene-0.4-mRNA-1"/>
    <property type="gene ID" value="maker-PairedContig_5831-snap-gene-0.4"/>
</dbReference>
<dbReference type="STRING" id="6293.A0A1I8EWT6"/>
<organism evidence="1">
    <name type="scientific">Wuchereria bancrofti</name>
    <dbReference type="NCBI Taxonomy" id="6293"/>
    <lineage>
        <taxon>Eukaryota</taxon>
        <taxon>Metazoa</taxon>
        <taxon>Ecdysozoa</taxon>
        <taxon>Nematoda</taxon>
        <taxon>Chromadorea</taxon>
        <taxon>Rhabditida</taxon>
        <taxon>Spirurina</taxon>
        <taxon>Spiruromorpha</taxon>
        <taxon>Filarioidea</taxon>
        <taxon>Onchocercidae</taxon>
        <taxon>Wuchereria</taxon>
    </lineage>
</organism>
<sequence>MMKHINRTVVIPKIRSFNTSLIRNNVIAKRIDGKLLIAPCKSNSLNSKIIEIKGGLISKFEIDKVNAVLEILAQNQRMINPNFKPRETTKFWDELSQQGEELS</sequence>
<reference evidence="1" key="1">
    <citation type="submission" date="2016-11" db="UniProtKB">
        <authorList>
            <consortium name="WormBaseParasite"/>
        </authorList>
    </citation>
    <scope>IDENTIFICATION</scope>
    <source>
        <strain evidence="1">pt0022</strain>
    </source>
</reference>
<name>A0A1I8EWT6_WUCBA</name>